<dbReference type="RefSeq" id="XP_002288122.1">
    <property type="nucleotide sequence ID" value="XM_002288086.1"/>
</dbReference>
<dbReference type="AlphaFoldDB" id="B8BW31"/>
<feature type="non-terminal residue" evidence="4">
    <location>
        <position position="145"/>
    </location>
</feature>
<dbReference type="Proteomes" id="UP000001449">
    <property type="component" value="Chromosome 2"/>
</dbReference>
<dbReference type="GeneID" id="7442414"/>
<dbReference type="PANTHER" id="PTHR30098:SF2">
    <property type="entry name" value="LEUCYL_PHENYLALANYL-TRNA--PROTEIN TRANSFERASE"/>
    <property type="match status" value="1"/>
</dbReference>
<dbReference type="SUPFAM" id="SSF55729">
    <property type="entry name" value="Acyl-CoA N-acyltransferases (Nat)"/>
    <property type="match status" value="1"/>
</dbReference>
<dbReference type="EMBL" id="CM000639">
    <property type="protein sequence ID" value="EED95565.1"/>
    <property type="molecule type" value="Genomic_DNA"/>
</dbReference>
<evidence type="ECO:0000256" key="3">
    <source>
        <dbReference type="ARBA" id="ARBA00023315"/>
    </source>
</evidence>
<dbReference type="InterPro" id="IPR042203">
    <property type="entry name" value="Leu/Phe-tRNA_Trfase_C"/>
</dbReference>
<reference evidence="4 5" key="1">
    <citation type="journal article" date="2004" name="Science">
        <title>The genome of the diatom Thalassiosira pseudonana: ecology, evolution, and metabolism.</title>
        <authorList>
            <person name="Armbrust E.V."/>
            <person name="Berges J.A."/>
            <person name="Bowler C."/>
            <person name="Green B.R."/>
            <person name="Martinez D."/>
            <person name="Putnam N.H."/>
            <person name="Zhou S."/>
            <person name="Allen A.E."/>
            <person name="Apt K.E."/>
            <person name="Bechner M."/>
            <person name="Brzezinski M.A."/>
            <person name="Chaal B.K."/>
            <person name="Chiovitti A."/>
            <person name="Davis A.K."/>
            <person name="Demarest M.S."/>
            <person name="Detter J.C."/>
            <person name="Glavina T."/>
            <person name="Goodstein D."/>
            <person name="Hadi M.Z."/>
            <person name="Hellsten U."/>
            <person name="Hildebrand M."/>
            <person name="Jenkins B.D."/>
            <person name="Jurka J."/>
            <person name="Kapitonov V.V."/>
            <person name="Kroger N."/>
            <person name="Lau W.W."/>
            <person name="Lane T.W."/>
            <person name="Larimer F.W."/>
            <person name="Lippmeier J.C."/>
            <person name="Lucas S."/>
            <person name="Medina M."/>
            <person name="Montsant A."/>
            <person name="Obornik M."/>
            <person name="Parker M.S."/>
            <person name="Palenik B."/>
            <person name="Pazour G.J."/>
            <person name="Richardson P.M."/>
            <person name="Rynearson T.A."/>
            <person name="Saito M.A."/>
            <person name="Schwartz D.C."/>
            <person name="Thamatrakoln K."/>
            <person name="Valentin K."/>
            <person name="Vardi A."/>
            <person name="Wilkerson F.P."/>
            <person name="Rokhsar D.S."/>
        </authorList>
    </citation>
    <scope>NUCLEOTIDE SEQUENCE [LARGE SCALE GENOMIC DNA]</scope>
    <source>
        <strain evidence="4 5">CCMP1335</strain>
    </source>
</reference>
<keyword evidence="2" id="KW-0808">Transferase</keyword>
<proteinExistence type="predicted"/>
<sequence length="145" mass="16232">HVARTTRKKSKRYELSINTSFDGVIAACHEQHGVNWLYPNIVKAFRTIHQASNAHSTTTTPLRLYSIELWNTETGTLAAGELGYSVGSIYTSLTGFSSENHAGSIQLAVLKKLLVQCGFDYWDLGGGMEYKFRYGAEMMEQDEFV</sequence>
<dbReference type="Gene3D" id="3.40.630.70">
    <property type="entry name" value="Leucyl/phenylalanyl-tRNA-protein transferase, C-terminal domain"/>
    <property type="match status" value="1"/>
</dbReference>
<dbReference type="KEGG" id="tps:THAPSDRAFT_261613"/>
<dbReference type="GO" id="GO:0005737">
    <property type="term" value="C:cytoplasm"/>
    <property type="evidence" value="ECO:0000318"/>
    <property type="project" value="GO_Central"/>
</dbReference>
<dbReference type="GO" id="GO:0008914">
    <property type="term" value="F:leucyl-tRNA--protein transferase activity"/>
    <property type="evidence" value="ECO:0000318"/>
    <property type="project" value="GO_Central"/>
</dbReference>
<name>B8BW31_THAPS</name>
<evidence type="ECO:0008006" key="6">
    <source>
        <dbReference type="Google" id="ProtNLM"/>
    </source>
</evidence>
<evidence type="ECO:0000313" key="4">
    <source>
        <dbReference type="EMBL" id="EED95565.1"/>
    </source>
</evidence>
<dbReference type="HOGENOM" id="CLU_102198_1_0_1"/>
<evidence type="ECO:0000256" key="1">
    <source>
        <dbReference type="ARBA" id="ARBA00022490"/>
    </source>
</evidence>
<feature type="non-terminal residue" evidence="4">
    <location>
        <position position="1"/>
    </location>
</feature>
<dbReference type="InterPro" id="IPR016181">
    <property type="entry name" value="Acyl_CoA_acyltransferase"/>
</dbReference>
<accession>B8BW31</accession>
<gene>
    <name evidence="4" type="ORF">THAPSDRAFT_261613</name>
</gene>
<dbReference type="InParanoid" id="B8BW31"/>
<dbReference type="eggNOG" id="ENOG502RQIP">
    <property type="taxonomic scope" value="Eukaryota"/>
</dbReference>
<keyword evidence="1" id="KW-0963">Cytoplasm</keyword>
<keyword evidence="3" id="KW-0012">Acyltransferase</keyword>
<dbReference type="InterPro" id="IPR004616">
    <property type="entry name" value="Leu/Phe-tRNA_Trfase"/>
</dbReference>
<keyword evidence="5" id="KW-1185">Reference proteome</keyword>
<evidence type="ECO:0000313" key="5">
    <source>
        <dbReference type="Proteomes" id="UP000001449"/>
    </source>
</evidence>
<dbReference type="GO" id="GO:0030163">
    <property type="term" value="P:protein catabolic process"/>
    <property type="evidence" value="ECO:0007669"/>
    <property type="project" value="InterPro"/>
</dbReference>
<organism evidence="4 5">
    <name type="scientific">Thalassiosira pseudonana</name>
    <name type="common">Marine diatom</name>
    <name type="synonym">Cyclotella nana</name>
    <dbReference type="NCBI Taxonomy" id="35128"/>
    <lineage>
        <taxon>Eukaryota</taxon>
        <taxon>Sar</taxon>
        <taxon>Stramenopiles</taxon>
        <taxon>Ochrophyta</taxon>
        <taxon>Bacillariophyta</taxon>
        <taxon>Coscinodiscophyceae</taxon>
        <taxon>Thalassiosirophycidae</taxon>
        <taxon>Thalassiosirales</taxon>
        <taxon>Thalassiosiraceae</taxon>
        <taxon>Thalassiosira</taxon>
    </lineage>
</organism>
<dbReference type="Pfam" id="PF03588">
    <property type="entry name" value="Leu_Phe_trans"/>
    <property type="match status" value="1"/>
</dbReference>
<dbReference type="PANTHER" id="PTHR30098">
    <property type="entry name" value="LEUCYL/PHENYLALANYL-TRNA--PROTEIN TRANSFERASE"/>
    <property type="match status" value="1"/>
</dbReference>
<evidence type="ECO:0000256" key="2">
    <source>
        <dbReference type="ARBA" id="ARBA00022679"/>
    </source>
</evidence>
<reference evidence="4 5" key="2">
    <citation type="journal article" date="2008" name="Nature">
        <title>The Phaeodactylum genome reveals the evolutionary history of diatom genomes.</title>
        <authorList>
            <person name="Bowler C."/>
            <person name="Allen A.E."/>
            <person name="Badger J.H."/>
            <person name="Grimwood J."/>
            <person name="Jabbari K."/>
            <person name="Kuo A."/>
            <person name="Maheswari U."/>
            <person name="Martens C."/>
            <person name="Maumus F."/>
            <person name="Otillar R.P."/>
            <person name="Rayko E."/>
            <person name="Salamov A."/>
            <person name="Vandepoele K."/>
            <person name="Beszteri B."/>
            <person name="Gruber A."/>
            <person name="Heijde M."/>
            <person name="Katinka M."/>
            <person name="Mock T."/>
            <person name="Valentin K."/>
            <person name="Verret F."/>
            <person name="Berges J.A."/>
            <person name="Brownlee C."/>
            <person name="Cadoret J.P."/>
            <person name="Chiovitti A."/>
            <person name="Choi C.J."/>
            <person name="Coesel S."/>
            <person name="De Martino A."/>
            <person name="Detter J.C."/>
            <person name="Durkin C."/>
            <person name="Falciatore A."/>
            <person name="Fournet J."/>
            <person name="Haruta M."/>
            <person name="Huysman M.J."/>
            <person name="Jenkins B.D."/>
            <person name="Jiroutova K."/>
            <person name="Jorgensen R.E."/>
            <person name="Joubert Y."/>
            <person name="Kaplan A."/>
            <person name="Kroger N."/>
            <person name="Kroth P.G."/>
            <person name="La Roche J."/>
            <person name="Lindquist E."/>
            <person name="Lommer M."/>
            <person name="Martin-Jezequel V."/>
            <person name="Lopez P.J."/>
            <person name="Lucas S."/>
            <person name="Mangogna M."/>
            <person name="McGinnis K."/>
            <person name="Medlin L.K."/>
            <person name="Montsant A."/>
            <person name="Oudot-Le Secq M.P."/>
            <person name="Napoli C."/>
            <person name="Obornik M."/>
            <person name="Parker M.S."/>
            <person name="Petit J.L."/>
            <person name="Porcel B.M."/>
            <person name="Poulsen N."/>
            <person name="Robison M."/>
            <person name="Rychlewski L."/>
            <person name="Rynearson T.A."/>
            <person name="Schmutz J."/>
            <person name="Shapiro H."/>
            <person name="Siaut M."/>
            <person name="Stanley M."/>
            <person name="Sussman M.R."/>
            <person name="Taylor A.R."/>
            <person name="Vardi A."/>
            <person name="von Dassow P."/>
            <person name="Vyverman W."/>
            <person name="Willis A."/>
            <person name="Wyrwicz L.S."/>
            <person name="Rokhsar D.S."/>
            <person name="Weissenbach J."/>
            <person name="Armbrust E.V."/>
            <person name="Green B.R."/>
            <person name="Van de Peer Y."/>
            <person name="Grigoriev I.V."/>
        </authorList>
    </citation>
    <scope>NUCLEOTIDE SEQUENCE [LARGE SCALE GENOMIC DNA]</scope>
    <source>
        <strain evidence="4 5">CCMP1335</strain>
    </source>
</reference>
<protein>
    <recommendedName>
        <fullName evidence="6">Leucyl/phenylalanyl-tRNA--protein transferase</fullName>
    </recommendedName>
</protein>
<dbReference type="PaxDb" id="35128-Thaps261613"/>